<name>A0A482Y393_9EURY</name>
<comment type="caution">
    <text evidence="10">The sequence shown here is derived from an EMBL/GenBank/DDBJ whole genome shotgun (WGS) entry which is preliminary data.</text>
</comment>
<dbReference type="NCBIfam" id="TIGR01726">
    <property type="entry name" value="HEQRo_perm_3TM"/>
    <property type="match status" value="1"/>
</dbReference>
<reference evidence="10 11" key="1">
    <citation type="submission" date="2019-02" db="EMBL/GenBank/DDBJ databases">
        <title>Genome analysis provides insights into bioremediation potentialities and Haloocin production by Natrinema altunense strain 4.1R isolated from Chott Douz in Tunisian desert.</title>
        <authorList>
            <person name="Najjari A."/>
            <person name="Youssef N."/>
            <person name="Ben Dhia O."/>
            <person name="Ferjani R."/>
            <person name="El Hidri D."/>
            <person name="Ouzari H.I."/>
            <person name="Cherif A."/>
        </authorList>
    </citation>
    <scope>NUCLEOTIDE SEQUENCE [LARGE SCALE GENOMIC DNA]</scope>
    <source>
        <strain evidence="10 11">4.1R</strain>
    </source>
</reference>
<dbReference type="Gene3D" id="1.10.3720.10">
    <property type="entry name" value="MetI-like"/>
    <property type="match status" value="1"/>
</dbReference>
<feature type="transmembrane region" description="Helical" evidence="8">
    <location>
        <begin position="249"/>
        <end position="269"/>
    </location>
</feature>
<dbReference type="CDD" id="cd06261">
    <property type="entry name" value="TM_PBP2"/>
    <property type="match status" value="1"/>
</dbReference>
<dbReference type="PANTHER" id="PTHR30614">
    <property type="entry name" value="MEMBRANE COMPONENT OF AMINO ACID ABC TRANSPORTER"/>
    <property type="match status" value="1"/>
</dbReference>
<evidence type="ECO:0000256" key="6">
    <source>
        <dbReference type="ARBA" id="ARBA00022989"/>
    </source>
</evidence>
<sequence length="287" mass="30614">MDLTLWLGQSLAALAHRPDGVLAVAETVPALVDPVAAGPLQVGDWEFVAANADYLLGGTVLTVLLTVTSLVLGFLLGFPAGAIEVYGDGVLRTLVRKFGVVLRGTPIIVIMIFTYYVLPIEVPINAIVAVLTAVDAALGPTPFTVPTSVPDTFMAATLALGFRSAAYQSQIFRGALESIDEGQLAAARSIGMSRLEGIRHVVVPQALRRSVPGFQNEFTIVLKDTSIAFAIGLAELLKRSHDLFLQQTTAVLEIVLFMSLIYFVLTFAVNRTLDYGSSYFAIPGDSS</sequence>
<evidence type="ECO:0000256" key="4">
    <source>
        <dbReference type="ARBA" id="ARBA00022692"/>
    </source>
</evidence>
<evidence type="ECO:0000259" key="9">
    <source>
        <dbReference type="PROSITE" id="PS50928"/>
    </source>
</evidence>
<dbReference type="Pfam" id="PF00528">
    <property type="entry name" value="BPD_transp_1"/>
    <property type="match status" value="1"/>
</dbReference>
<dbReference type="InterPro" id="IPR000515">
    <property type="entry name" value="MetI-like"/>
</dbReference>
<evidence type="ECO:0000313" key="11">
    <source>
        <dbReference type="Proteomes" id="UP000292704"/>
    </source>
</evidence>
<dbReference type="STRING" id="222984.GCA_000731985_02133"/>
<protein>
    <submittedName>
        <fullName evidence="10">Amino acid ABC transporter permease</fullName>
    </submittedName>
</protein>
<dbReference type="SUPFAM" id="SSF161098">
    <property type="entry name" value="MetI-like"/>
    <property type="match status" value="1"/>
</dbReference>
<feature type="transmembrane region" description="Helical" evidence="8">
    <location>
        <begin position="54"/>
        <end position="78"/>
    </location>
</feature>
<evidence type="ECO:0000256" key="7">
    <source>
        <dbReference type="ARBA" id="ARBA00023136"/>
    </source>
</evidence>
<keyword evidence="4 8" id="KW-0812">Transmembrane</keyword>
<dbReference type="InterPro" id="IPR043429">
    <property type="entry name" value="ArtM/GltK/GlnP/TcyL/YhdX-like"/>
</dbReference>
<dbReference type="AlphaFoldDB" id="A0A482Y393"/>
<comment type="similarity">
    <text evidence="8">Belongs to the binding-protein-dependent transport system permease family.</text>
</comment>
<dbReference type="GO" id="GO:0043190">
    <property type="term" value="C:ATP-binding cassette (ABC) transporter complex"/>
    <property type="evidence" value="ECO:0007669"/>
    <property type="project" value="InterPro"/>
</dbReference>
<keyword evidence="5" id="KW-0029">Amino-acid transport</keyword>
<dbReference type="GO" id="GO:0022857">
    <property type="term" value="F:transmembrane transporter activity"/>
    <property type="evidence" value="ECO:0007669"/>
    <property type="project" value="InterPro"/>
</dbReference>
<dbReference type="OrthoDB" id="323678at2157"/>
<evidence type="ECO:0000256" key="1">
    <source>
        <dbReference type="ARBA" id="ARBA00004651"/>
    </source>
</evidence>
<dbReference type="PANTHER" id="PTHR30614:SF0">
    <property type="entry name" value="L-CYSTINE TRANSPORT SYSTEM PERMEASE PROTEIN TCYL"/>
    <property type="match status" value="1"/>
</dbReference>
<feature type="domain" description="ABC transmembrane type-1" evidence="9">
    <location>
        <begin position="59"/>
        <end position="273"/>
    </location>
</feature>
<evidence type="ECO:0000256" key="3">
    <source>
        <dbReference type="ARBA" id="ARBA00022475"/>
    </source>
</evidence>
<dbReference type="EMBL" id="SHMR01000001">
    <property type="protein sequence ID" value="RZH68863.1"/>
    <property type="molecule type" value="Genomic_DNA"/>
</dbReference>
<feature type="transmembrane region" description="Helical" evidence="8">
    <location>
        <begin position="98"/>
        <end position="118"/>
    </location>
</feature>
<dbReference type="PROSITE" id="PS50928">
    <property type="entry name" value="ABC_TM1"/>
    <property type="match status" value="1"/>
</dbReference>
<proteinExistence type="inferred from homology"/>
<comment type="subcellular location">
    <subcellularLocation>
        <location evidence="1 8">Cell membrane</location>
        <topology evidence="1 8">Multi-pass membrane protein</topology>
    </subcellularLocation>
</comment>
<organism evidence="10 11">
    <name type="scientific">Natrinema altunense</name>
    <dbReference type="NCBI Taxonomy" id="222984"/>
    <lineage>
        <taxon>Archaea</taxon>
        <taxon>Methanobacteriati</taxon>
        <taxon>Methanobacteriota</taxon>
        <taxon>Stenosarchaea group</taxon>
        <taxon>Halobacteria</taxon>
        <taxon>Halobacteriales</taxon>
        <taxon>Natrialbaceae</taxon>
        <taxon>Natrinema</taxon>
    </lineage>
</organism>
<keyword evidence="6 8" id="KW-1133">Transmembrane helix</keyword>
<keyword evidence="2 8" id="KW-0813">Transport</keyword>
<keyword evidence="3" id="KW-1003">Cell membrane</keyword>
<gene>
    <name evidence="10" type="ORF">ELS17_05245</name>
</gene>
<evidence type="ECO:0000256" key="2">
    <source>
        <dbReference type="ARBA" id="ARBA00022448"/>
    </source>
</evidence>
<dbReference type="Proteomes" id="UP000292704">
    <property type="component" value="Unassembled WGS sequence"/>
</dbReference>
<evidence type="ECO:0000313" key="10">
    <source>
        <dbReference type="EMBL" id="RZH68863.1"/>
    </source>
</evidence>
<keyword evidence="7 8" id="KW-0472">Membrane</keyword>
<dbReference type="InterPro" id="IPR010065">
    <property type="entry name" value="AA_ABC_transptr_permease_3TM"/>
</dbReference>
<dbReference type="InterPro" id="IPR035906">
    <property type="entry name" value="MetI-like_sf"/>
</dbReference>
<evidence type="ECO:0000256" key="8">
    <source>
        <dbReference type="RuleBase" id="RU363032"/>
    </source>
</evidence>
<evidence type="ECO:0000256" key="5">
    <source>
        <dbReference type="ARBA" id="ARBA00022970"/>
    </source>
</evidence>
<accession>A0A482Y393</accession>
<dbReference type="GO" id="GO:0006865">
    <property type="term" value="P:amino acid transport"/>
    <property type="evidence" value="ECO:0007669"/>
    <property type="project" value="UniProtKB-KW"/>
</dbReference>
<dbReference type="RefSeq" id="WP_007110006.1">
    <property type="nucleotide sequence ID" value="NZ_JNCS01000004.1"/>
</dbReference>